<gene>
    <name evidence="2" type="ORF">SERLA73DRAFT_145464</name>
</gene>
<keyword evidence="1" id="KW-0812">Transmembrane</keyword>
<protein>
    <submittedName>
        <fullName evidence="2">Uncharacterized protein</fullName>
    </submittedName>
</protein>
<reference evidence="3" key="1">
    <citation type="journal article" date="2011" name="Science">
        <title>The plant cell wall-decomposing machinery underlies the functional diversity of forest fungi.</title>
        <authorList>
            <person name="Eastwood D.C."/>
            <person name="Floudas D."/>
            <person name="Binder M."/>
            <person name="Majcherczyk A."/>
            <person name="Schneider P."/>
            <person name="Aerts A."/>
            <person name="Asiegbu F.O."/>
            <person name="Baker S.E."/>
            <person name="Barry K."/>
            <person name="Bendiksby M."/>
            <person name="Blumentritt M."/>
            <person name="Coutinho P.M."/>
            <person name="Cullen D."/>
            <person name="de Vries R.P."/>
            <person name="Gathman A."/>
            <person name="Goodell B."/>
            <person name="Henrissat B."/>
            <person name="Ihrmark K."/>
            <person name="Kauserud H."/>
            <person name="Kohler A."/>
            <person name="LaButti K."/>
            <person name="Lapidus A."/>
            <person name="Lavin J.L."/>
            <person name="Lee Y.-H."/>
            <person name="Lindquist E."/>
            <person name="Lilly W."/>
            <person name="Lucas S."/>
            <person name="Morin E."/>
            <person name="Murat C."/>
            <person name="Oguiza J.A."/>
            <person name="Park J."/>
            <person name="Pisabarro A.G."/>
            <person name="Riley R."/>
            <person name="Rosling A."/>
            <person name="Salamov A."/>
            <person name="Schmidt O."/>
            <person name="Schmutz J."/>
            <person name="Skrede I."/>
            <person name="Stenlid J."/>
            <person name="Wiebenga A."/>
            <person name="Xie X."/>
            <person name="Kuees U."/>
            <person name="Hibbett D.S."/>
            <person name="Hoffmeister D."/>
            <person name="Hoegberg N."/>
            <person name="Martin F."/>
            <person name="Grigoriev I.V."/>
            <person name="Watkinson S.C."/>
        </authorList>
    </citation>
    <scope>NUCLEOTIDE SEQUENCE [LARGE SCALE GENOMIC DNA]</scope>
    <source>
        <strain evidence="3">strain S7.3</strain>
    </source>
</reference>
<accession>F8QDS7</accession>
<dbReference type="HOGENOM" id="CLU_2689339_0_0_1"/>
<organism evidence="3">
    <name type="scientific">Serpula lacrymans var. lacrymans (strain S7.3)</name>
    <name type="common">Dry rot fungus</name>
    <dbReference type="NCBI Taxonomy" id="936435"/>
    <lineage>
        <taxon>Eukaryota</taxon>
        <taxon>Fungi</taxon>
        <taxon>Dikarya</taxon>
        <taxon>Basidiomycota</taxon>
        <taxon>Agaricomycotina</taxon>
        <taxon>Agaricomycetes</taxon>
        <taxon>Agaricomycetidae</taxon>
        <taxon>Boletales</taxon>
        <taxon>Coniophorineae</taxon>
        <taxon>Serpulaceae</taxon>
        <taxon>Serpula</taxon>
    </lineage>
</organism>
<dbReference type="AlphaFoldDB" id="F8QDS7"/>
<evidence type="ECO:0000256" key="1">
    <source>
        <dbReference type="SAM" id="Phobius"/>
    </source>
</evidence>
<proteinExistence type="predicted"/>
<feature type="transmembrane region" description="Helical" evidence="1">
    <location>
        <begin position="6"/>
        <end position="26"/>
    </location>
</feature>
<evidence type="ECO:0000313" key="2">
    <source>
        <dbReference type="EMBL" id="EGN93748.1"/>
    </source>
</evidence>
<name>F8QDS7_SERL3</name>
<dbReference type="InParanoid" id="F8QDS7"/>
<sequence>MFFDKVLIVAMALGNMNLIVIPVGYIDTKDCAQIVLHSILASQTPLNRHQSSNCGMSRIIVNKSAGENVLVSYPKRGSSQLEIL</sequence>
<keyword evidence="1" id="KW-0472">Membrane</keyword>
<keyword evidence="3" id="KW-1185">Reference proteome</keyword>
<keyword evidence="1" id="KW-1133">Transmembrane helix</keyword>
<dbReference type="Proteomes" id="UP000008063">
    <property type="component" value="Unassembled WGS sequence"/>
</dbReference>
<evidence type="ECO:0000313" key="3">
    <source>
        <dbReference type="Proteomes" id="UP000008063"/>
    </source>
</evidence>
<dbReference type="EMBL" id="GL945491">
    <property type="protein sequence ID" value="EGN93748.1"/>
    <property type="molecule type" value="Genomic_DNA"/>
</dbReference>